<dbReference type="PRINTS" id="PR00138">
    <property type="entry name" value="MATRIXIN"/>
</dbReference>
<dbReference type="Gene3D" id="2.110.10.10">
    <property type="entry name" value="Hemopexin-like domain"/>
    <property type="match status" value="1"/>
</dbReference>
<dbReference type="GeneTree" id="ENSGT00940000157450"/>
<dbReference type="OrthoDB" id="406838at2759"/>
<protein>
    <recommendedName>
        <fullName evidence="3">Collagenase 3</fullName>
    </recommendedName>
    <alternativeName>
        <fullName evidence="18">Matrix metalloproteinase-13</fullName>
    </alternativeName>
</protein>
<dbReference type="InterPro" id="IPR036365">
    <property type="entry name" value="PGBD-like_sf"/>
</dbReference>
<evidence type="ECO:0000256" key="15">
    <source>
        <dbReference type="ARBA" id="ARBA00023145"/>
    </source>
</evidence>
<dbReference type="PROSITE" id="PS00546">
    <property type="entry name" value="CYSTEINE_SWITCH"/>
    <property type="match status" value="1"/>
</dbReference>
<evidence type="ECO:0000256" key="24">
    <source>
        <dbReference type="PROSITE-ProRule" id="PRU01011"/>
    </source>
</evidence>
<evidence type="ECO:0000313" key="27">
    <source>
        <dbReference type="Ensembl" id="ENSLLEP00000032364.1"/>
    </source>
</evidence>
<feature type="binding site" evidence="21">
    <location>
        <position position="298"/>
    </location>
    <ligand>
        <name>Ca(2+)</name>
        <dbReference type="ChEBI" id="CHEBI:29108"/>
        <label>5</label>
    </ligand>
</feature>
<feature type="binding site" evidence="21">
    <location>
        <position position="296"/>
    </location>
    <ligand>
        <name>Ca(2+)</name>
        <dbReference type="ChEBI" id="CHEBI:29108"/>
        <label>4</label>
    </ligand>
</feature>
<dbReference type="Proteomes" id="UP000694569">
    <property type="component" value="Unplaced"/>
</dbReference>
<feature type="binding site" evidence="21">
    <location>
        <position position="177"/>
    </location>
    <ligand>
        <name>Zn(2+)</name>
        <dbReference type="ChEBI" id="CHEBI:29105"/>
        <label>1</label>
    </ligand>
</feature>
<evidence type="ECO:0000313" key="28">
    <source>
        <dbReference type="Proteomes" id="UP000694569"/>
    </source>
</evidence>
<keyword evidence="13" id="KW-0482">Metalloprotease</keyword>
<dbReference type="GO" id="GO:0030574">
    <property type="term" value="P:collagen catabolic process"/>
    <property type="evidence" value="ECO:0007669"/>
    <property type="project" value="UniProtKB-KW"/>
</dbReference>
<feature type="active site" evidence="19">
    <location>
        <position position="228"/>
    </location>
</feature>
<comment type="subcellular location">
    <subcellularLocation>
        <location evidence="1">Secreted</location>
        <location evidence="1">Extracellular space</location>
        <location evidence="1">Extracellular matrix</location>
    </subcellularLocation>
</comment>
<organism evidence="27 28">
    <name type="scientific">Leptobrachium leishanense</name>
    <name type="common">Leishan spiny toad</name>
    <dbReference type="NCBI Taxonomy" id="445787"/>
    <lineage>
        <taxon>Eukaryota</taxon>
        <taxon>Metazoa</taxon>
        <taxon>Chordata</taxon>
        <taxon>Craniata</taxon>
        <taxon>Vertebrata</taxon>
        <taxon>Euteleostomi</taxon>
        <taxon>Amphibia</taxon>
        <taxon>Batrachia</taxon>
        <taxon>Anura</taxon>
        <taxon>Pelobatoidea</taxon>
        <taxon>Megophryidae</taxon>
        <taxon>Leptobrachium</taxon>
    </lineage>
</organism>
<keyword evidence="6" id="KW-0645">Protease</keyword>
<feature type="binding site" evidence="21">
    <location>
        <position position="210"/>
    </location>
    <ligand>
        <name>Ca(2+)</name>
        <dbReference type="ChEBI" id="CHEBI:29108"/>
        <label>1</label>
    </ligand>
</feature>
<feature type="binding site" evidence="21">
    <location>
        <position position="184"/>
    </location>
    <ligand>
        <name>Ca(2+)</name>
        <dbReference type="ChEBI" id="CHEBI:29108"/>
        <label>3</label>
    </ligand>
</feature>
<name>A0A8C5WEH7_9ANUR</name>
<dbReference type="InterPro" id="IPR021190">
    <property type="entry name" value="Pept_M10A"/>
</dbReference>
<feature type="binding site" evidence="21">
    <location>
        <position position="390"/>
    </location>
    <ligand>
        <name>Ca(2+)</name>
        <dbReference type="ChEBI" id="CHEBI:29108"/>
        <label>5</label>
    </ligand>
</feature>
<dbReference type="InterPro" id="IPR018487">
    <property type="entry name" value="Hemopexin-like_repeat"/>
</dbReference>
<dbReference type="Pfam" id="PF00413">
    <property type="entry name" value="Peptidase_M10"/>
    <property type="match status" value="1"/>
</dbReference>
<dbReference type="Ensembl" id="ENSLLET00000033614.1">
    <property type="protein sequence ID" value="ENSLLEP00000032364.1"/>
    <property type="gene ID" value="ENSLLEG00000020531.1"/>
</dbReference>
<feature type="binding site" evidence="21">
    <location>
        <position position="201"/>
    </location>
    <ligand>
        <name>Ca(2+)</name>
        <dbReference type="ChEBI" id="CHEBI:29108"/>
        <label>2</label>
    </ligand>
</feature>
<dbReference type="SMART" id="SM00120">
    <property type="entry name" value="HX"/>
    <property type="match status" value="4"/>
</dbReference>
<evidence type="ECO:0000256" key="6">
    <source>
        <dbReference type="ARBA" id="ARBA00022670"/>
    </source>
</evidence>
<evidence type="ECO:0000256" key="11">
    <source>
        <dbReference type="ARBA" id="ARBA00022833"/>
    </source>
</evidence>
<dbReference type="InterPro" id="IPR033739">
    <property type="entry name" value="M10A_MMP"/>
</dbReference>
<feature type="binding site" evidence="20">
    <location>
        <position position="227"/>
    </location>
    <ligand>
        <name>Zn(2+)</name>
        <dbReference type="ChEBI" id="CHEBI:29105"/>
        <label>2</label>
        <note>catalytic</note>
    </ligand>
</feature>
<keyword evidence="12 21" id="KW-0106">Calcium</keyword>
<keyword evidence="9" id="KW-0677">Repeat</keyword>
<keyword evidence="14" id="KW-0177">Collagen degradation</keyword>
<dbReference type="InterPro" id="IPR000585">
    <property type="entry name" value="Hemopexin-like_dom"/>
</dbReference>
<dbReference type="SUPFAM" id="SSF55486">
    <property type="entry name" value="Metalloproteases ('zincins'), catalytic domain"/>
    <property type="match status" value="1"/>
</dbReference>
<dbReference type="PANTHER" id="PTHR10201">
    <property type="entry name" value="MATRIX METALLOPROTEINASE"/>
    <property type="match status" value="1"/>
</dbReference>
<dbReference type="InterPro" id="IPR024079">
    <property type="entry name" value="MetalloPept_cat_dom_sf"/>
</dbReference>
<evidence type="ECO:0000256" key="7">
    <source>
        <dbReference type="ARBA" id="ARBA00022723"/>
    </source>
</evidence>
<feature type="binding site" evidence="21">
    <location>
        <position position="133"/>
    </location>
    <ligand>
        <name>Ca(2+)</name>
        <dbReference type="ChEBI" id="CHEBI:29108"/>
        <label>1</label>
    </ligand>
</feature>
<dbReference type="CDD" id="cd00094">
    <property type="entry name" value="HX"/>
    <property type="match status" value="1"/>
</dbReference>
<dbReference type="SUPFAM" id="SSF50923">
    <property type="entry name" value="Hemopexin-like domain"/>
    <property type="match status" value="1"/>
</dbReference>
<feature type="chain" id="PRO_5034468831" description="Collagenase 3" evidence="25">
    <location>
        <begin position="23"/>
        <end position="476"/>
    </location>
</feature>
<dbReference type="GO" id="GO:0030198">
    <property type="term" value="P:extracellular matrix organization"/>
    <property type="evidence" value="ECO:0007669"/>
    <property type="project" value="TreeGrafter"/>
</dbReference>
<feature type="binding site" evidence="21">
    <location>
        <position position="210"/>
    </location>
    <ligand>
        <name>Ca(2+)</name>
        <dbReference type="ChEBI" id="CHEBI:29108"/>
        <label>3</label>
    </ligand>
</feature>
<evidence type="ECO:0000256" key="23">
    <source>
        <dbReference type="PIRSR" id="PIRSR621190-4"/>
    </source>
</evidence>
<keyword evidence="28" id="KW-1185">Reference proteome</keyword>
<evidence type="ECO:0000256" key="5">
    <source>
        <dbReference type="ARBA" id="ARBA00022530"/>
    </source>
</evidence>
<feature type="binding site" evidence="21">
    <location>
        <position position="207"/>
    </location>
    <ligand>
        <name>Ca(2+)</name>
        <dbReference type="ChEBI" id="CHEBI:29108"/>
        <label>3</label>
    </ligand>
</feature>
<dbReference type="InterPro" id="IPR036375">
    <property type="entry name" value="Hemopexin-like_dom_sf"/>
</dbReference>
<dbReference type="SMART" id="SM00235">
    <property type="entry name" value="ZnMc"/>
    <property type="match status" value="1"/>
</dbReference>
<evidence type="ECO:0000256" key="16">
    <source>
        <dbReference type="ARBA" id="ARBA00023157"/>
    </source>
</evidence>
<sequence length="476" mass="54775">MTSPASTLTAVVMLFLLSYCFSIPVSYSESEESDLMENDRRFAEKYLNTLYSSSSNPTGILRSKSPKSVENKLKQMQSFFGLEVTGKLDEDTLDIMKQPRCGVPDIGEYNFFPRKLKWPRYNITYRILNYTPDLPHADVDRALKKALKVWSDVTPLIFTRLRAGTADIMISFGKKEHGDFYPFDGPNGLLAHAFPPGEKLGGDTHFDDDEFFTTDYKGYNLFIVAAHEFGHALGLDHSRDPGSLMYPVYTYVEPRSFILPDDDVQGIQELYGPGTSDPHRKHPKTPERCDPQLTLDAITELRGEKFIFKDRFFWRLHPQMVEAELTLIKSFWPELPNKIDAAYEYSQKDLIYIFKGKKFWALNGYNILEDYPKKLHEIGFPKTLKSIDAAVHNRATGKTLFFTEDKYWSFDEEKMSLDKGYPRLIADDFPGIGEKVDAAYQRNGYIYFINGILQFEYSIWSKKVTRVMATNSILLC</sequence>
<evidence type="ECO:0000256" key="13">
    <source>
        <dbReference type="ARBA" id="ARBA00023049"/>
    </source>
</evidence>
<dbReference type="FunFam" id="3.40.390.10:FF:000007">
    <property type="entry name" value="Collagenase 3"/>
    <property type="match status" value="1"/>
</dbReference>
<dbReference type="GO" id="GO:0031012">
    <property type="term" value="C:extracellular matrix"/>
    <property type="evidence" value="ECO:0007669"/>
    <property type="project" value="InterPro"/>
</dbReference>
<dbReference type="Gene3D" id="3.40.390.10">
    <property type="entry name" value="Collagenase (Catalytic Domain)"/>
    <property type="match status" value="1"/>
</dbReference>
<feature type="binding site" evidence="21">
    <location>
        <position position="340"/>
    </location>
    <ligand>
        <name>Ca(2+)</name>
        <dbReference type="ChEBI" id="CHEBI:29108"/>
        <label>4</label>
    </ligand>
</feature>
<dbReference type="PANTHER" id="PTHR10201:SF165">
    <property type="entry name" value="COLLAGENASE 3"/>
    <property type="match status" value="1"/>
</dbReference>
<dbReference type="Pfam" id="PF01471">
    <property type="entry name" value="PG_binding_1"/>
    <property type="match status" value="1"/>
</dbReference>
<feature type="binding site" evidence="21">
    <location>
        <position position="245"/>
    </location>
    <ligand>
        <name>Zn(2+)</name>
        <dbReference type="ChEBI" id="CHEBI:29105"/>
        <label>2</label>
        <note>catalytic</note>
    </ligand>
</feature>
<dbReference type="InterPro" id="IPR021158">
    <property type="entry name" value="Pept_M10A_Zn_BS"/>
</dbReference>
<feature type="binding site" description="in inhibited form" evidence="21">
    <location>
        <position position="101"/>
    </location>
    <ligand>
        <name>Zn(2+)</name>
        <dbReference type="ChEBI" id="CHEBI:29105"/>
        <label>2</label>
        <note>catalytic</note>
    </ligand>
</feature>
<evidence type="ECO:0000256" key="21">
    <source>
        <dbReference type="PIRSR" id="PIRSR621190-2"/>
    </source>
</evidence>
<dbReference type="PIRSF" id="PIRSF001191">
    <property type="entry name" value="Peptidase_M10A_matrix"/>
    <property type="match status" value="1"/>
</dbReference>
<dbReference type="GO" id="GO:0008270">
    <property type="term" value="F:zinc ion binding"/>
    <property type="evidence" value="ECO:0007669"/>
    <property type="project" value="InterPro"/>
</dbReference>
<keyword evidence="17" id="KW-0325">Glycoprotein</keyword>
<keyword evidence="11 20" id="KW-0862">Zinc</keyword>
<evidence type="ECO:0000256" key="12">
    <source>
        <dbReference type="ARBA" id="ARBA00022837"/>
    </source>
</evidence>
<dbReference type="InterPro" id="IPR002477">
    <property type="entry name" value="Peptidoglycan-bd-like"/>
</dbReference>
<feature type="binding site" evidence="21">
    <location>
        <position position="192"/>
    </location>
    <ligand>
        <name>Zn(2+)</name>
        <dbReference type="ChEBI" id="CHEBI:29105"/>
        <label>1</label>
    </ligand>
</feature>
<dbReference type="CDD" id="cd04278">
    <property type="entry name" value="ZnMc_MMP"/>
    <property type="match status" value="1"/>
</dbReference>
<feature type="binding site" evidence="21">
    <location>
        <position position="167"/>
    </location>
    <ligand>
        <name>Ca(2+)</name>
        <dbReference type="ChEBI" id="CHEBI:29108"/>
        <label>2</label>
    </ligand>
</feature>
<feature type="domain" description="Peptidase metallopeptidase" evidence="26">
    <location>
        <begin position="114"/>
        <end position="273"/>
    </location>
</feature>
<keyword evidence="5" id="KW-0272">Extracellular matrix</keyword>
<feature type="repeat" description="Hemopexin" evidence="24">
    <location>
        <begin position="286"/>
        <end position="335"/>
    </location>
</feature>
<keyword evidence="7 20" id="KW-0479">Metal-binding</keyword>
<feature type="binding site" evidence="21">
    <location>
        <position position="179"/>
    </location>
    <ligand>
        <name>Zn(2+)</name>
        <dbReference type="ChEBI" id="CHEBI:29105"/>
        <label>1</label>
    </ligand>
</feature>
<feature type="binding site" evidence="21">
    <location>
        <position position="205"/>
    </location>
    <ligand>
        <name>Zn(2+)</name>
        <dbReference type="ChEBI" id="CHEBI:29105"/>
        <label>1</label>
    </ligand>
</feature>
<evidence type="ECO:0000256" key="8">
    <source>
        <dbReference type="ARBA" id="ARBA00022729"/>
    </source>
</evidence>
<evidence type="ECO:0000256" key="3">
    <source>
        <dbReference type="ARBA" id="ARBA00018037"/>
    </source>
</evidence>
<dbReference type="InterPro" id="IPR006026">
    <property type="entry name" value="Peptidase_Metallo"/>
</dbReference>
<dbReference type="FunFam" id="2.110.10.10:FF:000002">
    <property type="entry name" value="Matrix metallopeptidase 3"/>
    <property type="match status" value="1"/>
</dbReference>
<evidence type="ECO:0000256" key="22">
    <source>
        <dbReference type="PIRSR" id="PIRSR621190-3"/>
    </source>
</evidence>
<evidence type="ECO:0000256" key="19">
    <source>
        <dbReference type="PIRSR" id="PIRSR001191-1"/>
    </source>
</evidence>
<feature type="signal peptide" evidence="25">
    <location>
        <begin position="1"/>
        <end position="22"/>
    </location>
</feature>
<keyword evidence="4" id="KW-0964">Secreted</keyword>
<keyword evidence="8 25" id="KW-0732">Signal</keyword>
<dbReference type="GO" id="GO:0006508">
    <property type="term" value="P:proteolysis"/>
    <property type="evidence" value="ECO:0007669"/>
    <property type="project" value="UniProtKB-KW"/>
</dbReference>
<proteinExistence type="inferred from homology"/>
<evidence type="ECO:0000256" key="20">
    <source>
        <dbReference type="PIRSR" id="PIRSR001191-2"/>
    </source>
</evidence>
<dbReference type="InterPro" id="IPR001818">
    <property type="entry name" value="Pept_M10_metallopeptidase"/>
</dbReference>
<reference evidence="27" key="2">
    <citation type="submission" date="2025-09" db="UniProtKB">
        <authorList>
            <consortium name="Ensembl"/>
        </authorList>
    </citation>
    <scope>IDENTIFICATION</scope>
</reference>
<feature type="binding site" evidence="21">
    <location>
        <position position="189"/>
    </location>
    <ligand>
        <name>Ca(2+)</name>
        <dbReference type="ChEBI" id="CHEBI:29108"/>
        <label>3</label>
    </ligand>
</feature>
<dbReference type="InterPro" id="IPR018486">
    <property type="entry name" value="Hemopexin_CS"/>
</dbReference>
<comment type="cofactor">
    <cofactor evidence="21">
        <name>Zn(2+)</name>
        <dbReference type="ChEBI" id="CHEBI:29105"/>
    </cofactor>
    <text evidence="21">Binds 2 Zn(2+) ions per subunit.</text>
</comment>
<evidence type="ECO:0000256" key="2">
    <source>
        <dbReference type="ARBA" id="ARBA00010370"/>
    </source>
</evidence>
<feature type="binding site" evidence="21">
    <location>
        <position position="342"/>
    </location>
    <ligand>
        <name>Ca(2+)</name>
        <dbReference type="ChEBI" id="CHEBI:29108"/>
        <label>5</label>
    </ligand>
</feature>
<accession>A0A8C5WEH7</accession>
<feature type="binding site" evidence="21">
    <location>
        <position position="203"/>
    </location>
    <ligand>
        <name>Ca(2+)</name>
        <dbReference type="ChEBI" id="CHEBI:29108"/>
        <label>2</label>
    </ligand>
</feature>
<evidence type="ECO:0000256" key="18">
    <source>
        <dbReference type="ARBA" id="ARBA00031807"/>
    </source>
</evidence>
<reference evidence="27" key="1">
    <citation type="submission" date="2025-08" db="UniProtKB">
        <authorList>
            <consortium name="Ensembl"/>
        </authorList>
    </citation>
    <scope>IDENTIFICATION</scope>
</reference>
<evidence type="ECO:0000256" key="17">
    <source>
        <dbReference type="ARBA" id="ARBA00023180"/>
    </source>
</evidence>
<evidence type="ECO:0000256" key="25">
    <source>
        <dbReference type="SAM" id="SignalP"/>
    </source>
</evidence>
<feature type="binding site" evidence="21">
    <location>
        <position position="185"/>
    </location>
    <ligand>
        <name>Ca(2+)</name>
        <dbReference type="ChEBI" id="CHEBI:29108"/>
        <label>3</label>
    </ligand>
</feature>
<evidence type="ECO:0000256" key="9">
    <source>
        <dbReference type="ARBA" id="ARBA00022737"/>
    </source>
</evidence>
<evidence type="ECO:0000256" key="4">
    <source>
        <dbReference type="ARBA" id="ARBA00022525"/>
    </source>
</evidence>
<keyword evidence="15" id="KW-0865">Zymogen</keyword>
<evidence type="ECO:0000256" key="14">
    <source>
        <dbReference type="ARBA" id="ARBA00023105"/>
    </source>
</evidence>
<dbReference type="PROSITE" id="PS51642">
    <property type="entry name" value="HEMOPEXIN_2"/>
    <property type="match status" value="3"/>
</dbReference>
<dbReference type="GO" id="GO:0004222">
    <property type="term" value="F:metalloendopeptidase activity"/>
    <property type="evidence" value="ECO:0007669"/>
    <property type="project" value="InterPro"/>
</dbReference>
<feature type="modified residue" description="Phosphotyrosine; by PKDCC" evidence="23">
    <location>
        <position position="371"/>
    </location>
</feature>
<comment type="similarity">
    <text evidence="2">Belongs to the peptidase M10A family.</text>
</comment>
<dbReference type="SUPFAM" id="SSF47090">
    <property type="entry name" value="PGBD-like"/>
    <property type="match status" value="1"/>
</dbReference>
<dbReference type="Pfam" id="PF00045">
    <property type="entry name" value="Hemopexin"/>
    <property type="match status" value="3"/>
</dbReference>
<feature type="binding site" evidence="20">
    <location>
        <position position="231"/>
    </location>
    <ligand>
        <name>Zn(2+)</name>
        <dbReference type="ChEBI" id="CHEBI:29105"/>
        <label>2</label>
        <note>catalytic</note>
    </ligand>
</feature>
<evidence type="ECO:0000256" key="10">
    <source>
        <dbReference type="ARBA" id="ARBA00022801"/>
    </source>
</evidence>
<feature type="repeat" description="Hemopexin" evidence="24">
    <location>
        <begin position="336"/>
        <end position="382"/>
    </location>
</feature>
<comment type="cofactor">
    <cofactor evidence="21">
        <name>Ca(2+)</name>
        <dbReference type="ChEBI" id="CHEBI:29108"/>
    </cofactor>
    <text evidence="21">Can bind about 5 Ca(2+) ions per subunit.</text>
</comment>
<evidence type="ECO:0000259" key="26">
    <source>
        <dbReference type="SMART" id="SM00235"/>
    </source>
</evidence>
<dbReference type="AlphaFoldDB" id="A0A8C5WEH7"/>
<feature type="disulfide bond" evidence="22">
    <location>
        <begin position="289"/>
        <end position="476"/>
    </location>
</feature>
<feature type="binding site" evidence="20">
    <location>
        <position position="237"/>
    </location>
    <ligand>
        <name>Zn(2+)</name>
        <dbReference type="ChEBI" id="CHEBI:29105"/>
        <label>2</label>
        <note>catalytic</note>
    </ligand>
</feature>
<evidence type="ECO:0000256" key="1">
    <source>
        <dbReference type="ARBA" id="ARBA00004498"/>
    </source>
</evidence>
<keyword evidence="10" id="KW-0378">Hydrolase</keyword>
<feature type="binding site" evidence="21">
    <location>
        <position position="437"/>
    </location>
    <ligand>
        <name>Ca(2+)</name>
        <dbReference type="ChEBI" id="CHEBI:29108"/>
        <label>4</label>
    </ligand>
</feature>
<gene>
    <name evidence="27" type="primary">MMP13</name>
</gene>
<keyword evidence="16 22" id="KW-1015">Disulfide bond</keyword>
<feature type="repeat" description="Hemopexin" evidence="24">
    <location>
        <begin position="384"/>
        <end position="432"/>
    </location>
</feature>
<feature type="binding site" evidence="21">
    <location>
        <position position="208"/>
    </location>
    <ligand>
        <name>Ca(2+)</name>
        <dbReference type="ChEBI" id="CHEBI:29108"/>
        <label>1</label>
    </ligand>
</feature>
<dbReference type="GO" id="GO:0005615">
    <property type="term" value="C:extracellular space"/>
    <property type="evidence" value="ECO:0007669"/>
    <property type="project" value="TreeGrafter"/>
</dbReference>
<dbReference type="PROSITE" id="PS00024">
    <property type="entry name" value="HEMOPEXIN"/>
    <property type="match status" value="1"/>
</dbReference>